<gene>
    <name evidence="8" type="ORF">C8N25_1563</name>
</gene>
<evidence type="ECO:0000259" key="7">
    <source>
        <dbReference type="PROSITE" id="PS51900"/>
    </source>
</evidence>
<dbReference type="InterPro" id="IPR013762">
    <property type="entry name" value="Integrase-like_cat_sf"/>
</dbReference>
<dbReference type="InterPro" id="IPR011010">
    <property type="entry name" value="DNA_brk_join_enz"/>
</dbReference>
<dbReference type="PROSITE" id="PS51898">
    <property type="entry name" value="TYR_RECOMBINASE"/>
    <property type="match status" value="1"/>
</dbReference>
<keyword evidence="3 5" id="KW-0238">DNA-binding</keyword>
<dbReference type="PROSITE" id="PS51900">
    <property type="entry name" value="CB"/>
    <property type="match status" value="1"/>
</dbReference>
<proteinExistence type="inferred from homology"/>
<accession>A0A3E0D4P4</accession>
<dbReference type="Pfam" id="PF13495">
    <property type="entry name" value="Phage_int_SAM_4"/>
    <property type="match status" value="1"/>
</dbReference>
<dbReference type="InterPro" id="IPR050090">
    <property type="entry name" value="Tyrosine_recombinase_XerCD"/>
</dbReference>
<evidence type="ECO:0000259" key="6">
    <source>
        <dbReference type="PROSITE" id="PS51898"/>
    </source>
</evidence>
<dbReference type="InterPro" id="IPR002104">
    <property type="entry name" value="Integrase_catalytic"/>
</dbReference>
<name>A0A3E0D4P4_9BACT</name>
<keyword evidence="9" id="KW-1185">Reference proteome</keyword>
<reference evidence="8 9" key="1">
    <citation type="submission" date="2018-08" db="EMBL/GenBank/DDBJ databases">
        <title>Genomic Encyclopedia of Archaeal and Bacterial Type Strains, Phase II (KMG-II): from individual species to whole genera.</title>
        <authorList>
            <person name="Goeker M."/>
        </authorList>
    </citation>
    <scope>NUCLEOTIDE SEQUENCE [LARGE SCALE GENOMIC DNA]</scope>
    <source>
        <strain evidence="8 9">DSM 15986</strain>
    </source>
</reference>
<dbReference type="PANTHER" id="PTHR30349">
    <property type="entry name" value="PHAGE INTEGRASE-RELATED"/>
    <property type="match status" value="1"/>
</dbReference>
<dbReference type="AlphaFoldDB" id="A0A3E0D4P4"/>
<evidence type="ECO:0000256" key="4">
    <source>
        <dbReference type="ARBA" id="ARBA00023172"/>
    </source>
</evidence>
<dbReference type="Gene3D" id="1.10.150.130">
    <property type="match status" value="1"/>
</dbReference>
<evidence type="ECO:0000256" key="1">
    <source>
        <dbReference type="ARBA" id="ARBA00008857"/>
    </source>
</evidence>
<dbReference type="Pfam" id="PF00589">
    <property type="entry name" value="Phage_integrase"/>
    <property type="match status" value="1"/>
</dbReference>
<feature type="domain" description="Tyr recombinase" evidence="6">
    <location>
        <begin position="297"/>
        <end position="474"/>
    </location>
</feature>
<organism evidence="8 9">
    <name type="scientific">Algoriphagus antarcticus</name>
    <dbReference type="NCBI Taxonomy" id="238540"/>
    <lineage>
        <taxon>Bacteria</taxon>
        <taxon>Pseudomonadati</taxon>
        <taxon>Bacteroidota</taxon>
        <taxon>Cytophagia</taxon>
        <taxon>Cytophagales</taxon>
        <taxon>Cyclobacteriaceae</taxon>
        <taxon>Algoriphagus</taxon>
    </lineage>
</organism>
<dbReference type="Gene3D" id="1.10.443.10">
    <property type="entry name" value="Intergrase catalytic core"/>
    <property type="match status" value="1"/>
</dbReference>
<keyword evidence="4" id="KW-0233">DNA recombination</keyword>
<dbReference type="RefSeq" id="WP_240510876.1">
    <property type="nucleotide sequence ID" value="NZ_MSSW01000016.1"/>
</dbReference>
<dbReference type="EMBL" id="QUNF01000056">
    <property type="protein sequence ID" value="REG76881.1"/>
    <property type="molecule type" value="Genomic_DNA"/>
</dbReference>
<dbReference type="SUPFAM" id="SSF56349">
    <property type="entry name" value="DNA breaking-rejoining enzymes"/>
    <property type="match status" value="1"/>
</dbReference>
<sequence>MSYSKSKLNVDISPKEIYTQLFIFSKMYSTAIEIQVTGKKIFLKMPKNEMDLDFVRSLRYSRWNTGNYRWEIPNYPGNLDKIKRYFGDRITRINEIIQLENGQDESATFVPGKDQVFLLKRKGKLNLRFLFHEELIKAIKRIPYYRWDTSKKQWTVPFTQKFEDELRQKVADLNLELIYREAEDEGVEKIQRLDTTLFTKTCPKEYIHKLEERRYSPQTIKTYTALLTEFINYFPHQDLDELTDKEVMDFSRYLVTTRNVSSSYQNQAINAIKFYFEKVKSGPRKFYHIDRPQREKILPQVCSEEEIVSIFRCTENLKHRTILMTIYSAGLRISELINLKITHIDSDRMQIRVVQSKGKKDRYTLLSQKNLKLLREYIRIYRPHEYLFEGQRSTPQKPLPYTSRSIQSFLKDSVKKAGISKNVTVHTLRHSFATHLLEHGTDLRYIQSLLGHKSSKTTEIYTHITTKGFGQIVSPLDQLNLDD</sequence>
<protein>
    <submittedName>
        <fullName evidence="8">Site-specific recombinase XerD</fullName>
    </submittedName>
</protein>
<dbReference type="GO" id="GO:0015074">
    <property type="term" value="P:DNA integration"/>
    <property type="evidence" value="ECO:0007669"/>
    <property type="project" value="UniProtKB-KW"/>
</dbReference>
<comment type="caution">
    <text evidence="8">The sequence shown here is derived from an EMBL/GenBank/DDBJ whole genome shotgun (WGS) entry which is preliminary data.</text>
</comment>
<dbReference type="NCBIfam" id="NF040815">
    <property type="entry name" value="recomb_XerA_Arch"/>
    <property type="match status" value="1"/>
</dbReference>
<dbReference type="Proteomes" id="UP000256405">
    <property type="component" value="Unassembled WGS sequence"/>
</dbReference>
<evidence type="ECO:0000313" key="9">
    <source>
        <dbReference type="Proteomes" id="UP000256405"/>
    </source>
</evidence>
<dbReference type="GO" id="GO:0003677">
    <property type="term" value="F:DNA binding"/>
    <property type="evidence" value="ECO:0007669"/>
    <property type="project" value="UniProtKB-UniRule"/>
</dbReference>
<dbReference type="InterPro" id="IPR004107">
    <property type="entry name" value="Integrase_SAM-like_N"/>
</dbReference>
<keyword evidence="2" id="KW-0229">DNA integration</keyword>
<dbReference type="PANTHER" id="PTHR30349:SF41">
    <property type="entry name" value="INTEGRASE_RECOMBINASE PROTEIN MJ0367-RELATED"/>
    <property type="match status" value="1"/>
</dbReference>
<evidence type="ECO:0000256" key="2">
    <source>
        <dbReference type="ARBA" id="ARBA00022908"/>
    </source>
</evidence>
<evidence type="ECO:0000256" key="3">
    <source>
        <dbReference type="ARBA" id="ARBA00023125"/>
    </source>
</evidence>
<dbReference type="InterPro" id="IPR010998">
    <property type="entry name" value="Integrase_recombinase_N"/>
</dbReference>
<evidence type="ECO:0000256" key="5">
    <source>
        <dbReference type="PROSITE-ProRule" id="PRU01248"/>
    </source>
</evidence>
<evidence type="ECO:0000313" key="8">
    <source>
        <dbReference type="EMBL" id="REG76881.1"/>
    </source>
</evidence>
<comment type="similarity">
    <text evidence="1">Belongs to the 'phage' integrase family.</text>
</comment>
<dbReference type="InterPro" id="IPR044068">
    <property type="entry name" value="CB"/>
</dbReference>
<dbReference type="GO" id="GO:0006310">
    <property type="term" value="P:DNA recombination"/>
    <property type="evidence" value="ECO:0007669"/>
    <property type="project" value="UniProtKB-KW"/>
</dbReference>
<feature type="domain" description="Core-binding (CB)" evidence="7">
    <location>
        <begin position="197"/>
        <end position="280"/>
    </location>
</feature>